<evidence type="ECO:0000313" key="9">
    <source>
        <dbReference type="EMBL" id="AZF78013.1"/>
    </source>
</evidence>
<evidence type="ECO:0000313" key="10">
    <source>
        <dbReference type="EMBL" id="AZF80617.1"/>
    </source>
</evidence>
<reference evidence="13 14" key="1">
    <citation type="journal article" date="2015" name="Genome Announc.">
        <title>Complete Genome Sequence of Sulfolobus solfataricus Strain 98/2 and Evolved Derivatives.</title>
        <authorList>
            <person name="McCarthy S."/>
            <person name="Gradnigo J."/>
            <person name="Johnson T."/>
            <person name="Payne S."/>
            <person name="Lipzen A."/>
            <person name="Martin J."/>
            <person name="Schackwitz W."/>
            <person name="Moriyama E."/>
            <person name="Blum P."/>
        </authorList>
    </citation>
    <scope>NUCLEOTIDE SEQUENCE [LARGE SCALE GENOMIC DNA]</scope>
    <source>
        <strain evidence="13">98/2 SULC</strain>
        <strain evidence="2">SARC-B</strain>
        <strain evidence="3">SARC-C</strain>
        <strain evidence="4 15">SULA</strain>
        <strain evidence="14">SULB</strain>
    </source>
</reference>
<evidence type="ECO:0000313" key="13">
    <source>
        <dbReference type="Proteomes" id="UP000033057"/>
    </source>
</evidence>
<dbReference type="Proteomes" id="UP000033106">
    <property type="component" value="Chromosome"/>
</dbReference>
<dbReference type="EMBL" id="CP033238">
    <property type="protein sequence ID" value="AZF75404.1"/>
    <property type="molecule type" value="Genomic_DNA"/>
</dbReference>
<evidence type="ECO:0000313" key="3">
    <source>
        <dbReference type="EMBL" id="AKA75730.1"/>
    </source>
</evidence>
<reference evidence="12" key="2">
    <citation type="submission" date="2016-04" db="EMBL/GenBank/DDBJ databases">
        <authorList>
            <person name="Evans L.H."/>
            <person name="Alamgir A."/>
            <person name="Owens N."/>
            <person name="Weber N.D."/>
            <person name="Virtaneva K."/>
            <person name="Barbian K."/>
            <person name="Babar A."/>
            <person name="Rosenke K."/>
        </authorList>
    </citation>
    <scope>NUCLEOTIDE SEQUENCE</scope>
    <source>
        <strain evidence="12">P1</strain>
    </source>
</reference>
<evidence type="ECO:0000313" key="18">
    <source>
        <dbReference type="Proteomes" id="UP000269431"/>
    </source>
</evidence>
<dbReference type="EMBL" id="CP033239">
    <property type="protein sequence ID" value="AZF78013.1"/>
    <property type="molecule type" value="Genomic_DNA"/>
</dbReference>
<evidence type="ECO:0000256" key="1">
    <source>
        <dbReference type="SAM" id="Phobius"/>
    </source>
</evidence>
<evidence type="ECO:0000313" key="4">
    <source>
        <dbReference type="EMBL" id="AKA78422.1"/>
    </source>
</evidence>
<evidence type="ECO:0000313" key="2">
    <source>
        <dbReference type="EMBL" id="AKA73032.1"/>
    </source>
</evidence>
<dbReference type="EMBL" id="CP011055">
    <property type="protein sequence ID" value="AKA73032.1"/>
    <property type="molecule type" value="Genomic_DNA"/>
</dbReference>
<reference evidence="3" key="5">
    <citation type="submission" date="2018-10" db="EMBL/GenBank/DDBJ databases">
        <authorList>
            <person name="McCarthy S."/>
            <person name="Gradnigo J."/>
            <person name="Johnson T."/>
            <person name="Payne S."/>
            <person name="Lipzen A."/>
            <person name="Schackwitz W."/>
            <person name="Martin J."/>
            <person name="Moriyama E."/>
            <person name="Blum P."/>
        </authorList>
    </citation>
    <scope>NUCLEOTIDE SEQUENCE</scope>
    <source>
        <strain evidence="2">SARC-B</strain>
        <strain evidence="3">SARC-C</strain>
        <strain evidence="4">SULA</strain>
    </source>
</reference>
<dbReference type="KEGG" id="ssol:SULB_0640"/>
<evidence type="ECO:0000313" key="20">
    <source>
        <dbReference type="Proteomes" id="UP000273443"/>
    </source>
</evidence>
<name>A0A0E3KAJ1_SACSO</name>
<dbReference type="EMBL" id="CP011056">
    <property type="protein sequence ID" value="AKA75730.1"/>
    <property type="molecule type" value="Genomic_DNA"/>
</dbReference>
<evidence type="ECO:0000313" key="14">
    <source>
        <dbReference type="Proteomes" id="UP000033085"/>
    </source>
</evidence>
<reference evidence="16" key="3">
    <citation type="submission" date="2016-04" db="EMBL/GenBank/DDBJ databases">
        <authorList>
            <person name="Shah S.A."/>
            <person name="Garrett R.A."/>
        </authorList>
    </citation>
    <scope>NUCLEOTIDE SEQUENCE [LARGE SCALE GENOMIC DNA]</scope>
    <source>
        <strain evidence="16">ATCC 35091 / DSM 1616 / JCM 8930 / NBRC 15331 / P1</strain>
    </source>
</reference>
<dbReference type="Proteomes" id="UP000273194">
    <property type="component" value="Chromosome"/>
</dbReference>
<evidence type="ECO:0000313" key="17">
    <source>
        <dbReference type="Proteomes" id="UP000267993"/>
    </source>
</evidence>
<evidence type="ECO:0000313" key="11">
    <source>
        <dbReference type="EMBL" id="AZF83225.1"/>
    </source>
</evidence>
<keyword evidence="1" id="KW-1133">Transmembrane helix</keyword>
<evidence type="ECO:0000313" key="16">
    <source>
        <dbReference type="Proteomes" id="UP000076770"/>
    </source>
</evidence>
<evidence type="ECO:0000313" key="7">
    <source>
        <dbReference type="EMBL" id="AZF72780.1"/>
    </source>
</evidence>
<dbReference type="Proteomes" id="UP000273443">
    <property type="component" value="Chromosome"/>
</dbReference>
<proteinExistence type="predicted"/>
<sequence>MQNWIKGLIGISLFLLLLEAMLLYSIRLVSYPFLFYSSLLYLLALLLALYLGDFNAPKRTNKKR</sequence>
<dbReference type="EMBL" id="CP011057">
    <property type="protein sequence ID" value="AKA78422.1"/>
    <property type="molecule type" value="Genomic_DNA"/>
</dbReference>
<dbReference type="KEGG" id="ssoa:SULA_0638"/>
<dbReference type="EMBL" id="CP033240">
    <property type="protein sequence ID" value="AZF80617.1"/>
    <property type="molecule type" value="Genomic_DNA"/>
</dbReference>
<dbReference type="KEGG" id="ssof:SULC_0638"/>
<organism evidence="3 13">
    <name type="scientific">Saccharolobus solfataricus</name>
    <name type="common">Sulfolobus solfataricus</name>
    <dbReference type="NCBI Taxonomy" id="2287"/>
    <lineage>
        <taxon>Archaea</taxon>
        <taxon>Thermoproteota</taxon>
        <taxon>Thermoprotei</taxon>
        <taxon>Sulfolobales</taxon>
        <taxon>Sulfolobaceae</taxon>
        <taxon>Saccharolobus</taxon>
    </lineage>
</organism>
<evidence type="ECO:0000313" key="12">
    <source>
        <dbReference type="EMBL" id="SAI86482.1"/>
    </source>
</evidence>
<evidence type="ECO:0000313" key="23">
    <source>
        <dbReference type="Proteomes" id="UP000282269"/>
    </source>
</evidence>
<evidence type="ECO:0000313" key="6">
    <source>
        <dbReference type="EMBL" id="AZF70160.1"/>
    </source>
</evidence>
<reference evidence="17 18" key="4">
    <citation type="journal article" date="2018" name="Proc. Natl. Acad. Sci. U.S.A.">
        <title>Nonmutational mechanism of inheritance in the Archaeon Sulfolobus solfataricus.</title>
        <authorList>
            <person name="Payne S."/>
            <person name="McCarthy S."/>
            <person name="Johnson T."/>
            <person name="North E."/>
            <person name="Blum P."/>
        </authorList>
    </citation>
    <scope>NUCLEOTIDE SEQUENCE [LARGE SCALE GENOMIC DNA]</scope>
    <source>
        <strain evidence="6 17">SARC-H</strain>
        <strain evidence="7 21">SARC-I</strain>
        <strain evidence="9 22">SARC-N</strain>
        <strain evidence="10 23">SARC-O</strain>
        <strain evidence="11 18">SUL120</strain>
        <strain evidence="5 19">SULG</strain>
        <strain evidence="8 20">SULM</strain>
    </source>
</reference>
<protein>
    <submittedName>
        <fullName evidence="3">Uncharacterized protein</fullName>
    </submittedName>
</protein>
<feature type="transmembrane region" description="Helical" evidence="1">
    <location>
        <begin position="7"/>
        <end position="27"/>
    </location>
</feature>
<evidence type="ECO:0000313" key="8">
    <source>
        <dbReference type="EMBL" id="AZF75404.1"/>
    </source>
</evidence>
<gene>
    <name evidence="12" type="ORF">SSOP1_2928</name>
    <name evidence="4" type="ORF">SULA_0638</name>
    <name evidence="2" type="ORF">SULB_0640</name>
    <name evidence="3" type="ORF">SULC_0638</name>
    <name evidence="5" type="ORF">SULG_03265</name>
    <name evidence="6" type="ORF">SULH_03265</name>
    <name evidence="7" type="ORF">SULI_03265</name>
    <name evidence="8" type="ORF">SULM_03265</name>
    <name evidence="9" type="ORF">SULN_03265</name>
    <name evidence="10" type="ORF">SULO_03275</name>
    <name evidence="11" type="ORF">SULZ_03310</name>
</gene>
<dbReference type="Proteomes" id="UP000033057">
    <property type="component" value="Chromosome"/>
</dbReference>
<dbReference type="EMBL" id="CP033235">
    <property type="protein sequence ID" value="AZF67540.1"/>
    <property type="molecule type" value="Genomic_DNA"/>
</dbReference>
<feature type="transmembrane region" description="Helical" evidence="1">
    <location>
        <begin position="33"/>
        <end position="54"/>
    </location>
</feature>
<dbReference type="Proteomes" id="UP000275843">
    <property type="component" value="Chromosome"/>
</dbReference>
<dbReference type="Proteomes" id="UP000282269">
    <property type="component" value="Chromosome"/>
</dbReference>
<dbReference type="EMBL" id="CP033236">
    <property type="protein sequence ID" value="AZF70160.1"/>
    <property type="molecule type" value="Genomic_DNA"/>
</dbReference>
<dbReference type="Proteomes" id="UP000269431">
    <property type="component" value="Chromosome"/>
</dbReference>
<evidence type="ECO:0000313" key="22">
    <source>
        <dbReference type="Proteomes" id="UP000278715"/>
    </source>
</evidence>
<accession>A0A0E3KAJ1</accession>
<dbReference type="EMBL" id="CP033237">
    <property type="protein sequence ID" value="AZF72780.1"/>
    <property type="molecule type" value="Genomic_DNA"/>
</dbReference>
<evidence type="ECO:0000313" key="19">
    <source>
        <dbReference type="Proteomes" id="UP000273194"/>
    </source>
</evidence>
<dbReference type="Proteomes" id="UP000076770">
    <property type="component" value="Chromosome i"/>
</dbReference>
<evidence type="ECO:0000313" key="5">
    <source>
        <dbReference type="EMBL" id="AZF67540.1"/>
    </source>
</evidence>
<evidence type="ECO:0000313" key="21">
    <source>
        <dbReference type="Proteomes" id="UP000275843"/>
    </source>
</evidence>
<evidence type="ECO:0000313" key="15">
    <source>
        <dbReference type="Proteomes" id="UP000033106"/>
    </source>
</evidence>
<dbReference type="EMBL" id="LT549890">
    <property type="protein sequence ID" value="SAI86482.1"/>
    <property type="molecule type" value="Genomic_DNA"/>
</dbReference>
<dbReference type="EMBL" id="CP033241">
    <property type="protein sequence ID" value="AZF83225.1"/>
    <property type="molecule type" value="Genomic_DNA"/>
</dbReference>
<dbReference type="AlphaFoldDB" id="A0A0E3KAJ1"/>
<keyword evidence="1" id="KW-0472">Membrane</keyword>
<keyword evidence="1" id="KW-0812">Transmembrane</keyword>
<dbReference type="Proteomes" id="UP000267993">
    <property type="component" value="Chromosome"/>
</dbReference>
<dbReference type="Proteomes" id="UP000033085">
    <property type="component" value="Chromosome"/>
</dbReference>
<dbReference type="Proteomes" id="UP000278715">
    <property type="component" value="Chromosome"/>
</dbReference>